<sequence>MTTNQADFSAYSDASSSYWPPGWNFARFARATPADNATLSDEERAKMQAGFRDVLGEEGVAEMARVVWQEQLRVMRAEKEKKNTAGRAPAAAPPPPEWLKIWRKRYRSPRKNWGFVALWTAAAVSAAERMVDSDCGFEGVEEFQRRVSEIVGIPFEAALEQGQSAEEVENARKAFEIRWDWLDNEEEEKGSREVMAEDMTNTELIERLRARYRSIQESGSISHGQSLPVFLVVSPSAVTSVLSCTREEQPATTSRRWRSKAPFLLAVAAVEEQGIEEDEEADRLVGRSGEKDWFEPVFRVAVEVLVDELWPVFDEQITTLGSMTRFVQRAEVTEDVLAGGDGQGEADEDGLDAIWWSVHTPPHQMRKRRRLFGGA</sequence>
<keyword evidence="2" id="KW-1185">Reference proteome</keyword>
<evidence type="ECO:0000313" key="1">
    <source>
        <dbReference type="EMBL" id="CBF87525.1"/>
    </source>
</evidence>
<reference evidence="2" key="1">
    <citation type="journal article" date="2005" name="Nature">
        <title>Sequencing of Aspergillus nidulans and comparative analysis with A. fumigatus and A. oryzae.</title>
        <authorList>
            <person name="Galagan J.E."/>
            <person name="Calvo S.E."/>
            <person name="Cuomo C."/>
            <person name="Ma L.J."/>
            <person name="Wortman J.R."/>
            <person name="Batzoglou S."/>
            <person name="Lee S.I."/>
            <person name="Basturkmen M."/>
            <person name="Spevak C.C."/>
            <person name="Clutterbuck J."/>
            <person name="Kapitonov V."/>
            <person name="Jurka J."/>
            <person name="Scazzocchio C."/>
            <person name="Farman M."/>
            <person name="Butler J."/>
            <person name="Purcell S."/>
            <person name="Harris S."/>
            <person name="Braus G.H."/>
            <person name="Draht O."/>
            <person name="Busch S."/>
            <person name="D'Enfert C."/>
            <person name="Bouchier C."/>
            <person name="Goldman G.H."/>
            <person name="Bell-Pedersen D."/>
            <person name="Griffiths-Jones S."/>
            <person name="Doonan J.H."/>
            <person name="Yu J."/>
            <person name="Vienken K."/>
            <person name="Pain A."/>
            <person name="Freitag M."/>
            <person name="Selker E.U."/>
            <person name="Archer D.B."/>
            <person name="Penalva M.A."/>
            <person name="Oakley B.R."/>
            <person name="Momany M."/>
            <person name="Tanaka T."/>
            <person name="Kumagai T."/>
            <person name="Asai K."/>
            <person name="Machida M."/>
            <person name="Nierman W.C."/>
            <person name="Denning D.W."/>
            <person name="Caddick M."/>
            <person name="Hynes M."/>
            <person name="Paoletti M."/>
            <person name="Fischer R."/>
            <person name="Miller B."/>
            <person name="Dyer P."/>
            <person name="Sachs M.S."/>
            <person name="Osmani S.A."/>
            <person name="Birren B.W."/>
        </authorList>
    </citation>
    <scope>NUCLEOTIDE SEQUENCE [LARGE SCALE GENOMIC DNA]</scope>
    <source>
        <strain evidence="2">FGSC A4 / ATCC 38163 / CBS 112.46 / NRRL 194 / M139</strain>
    </source>
</reference>
<dbReference type="HOGENOM" id="CLU_073108_0_0_1"/>
<dbReference type="eggNOG" id="ENOG502S4TT">
    <property type="taxonomic scope" value="Eukaryota"/>
</dbReference>
<dbReference type="EMBL" id="BN001308">
    <property type="protein sequence ID" value="CBF87525.1"/>
    <property type="molecule type" value="Genomic_DNA"/>
</dbReference>
<dbReference type="OrthoDB" id="4869816at2759"/>
<accession>C8VRJ4</accession>
<gene>
    <name evidence="1" type="ORF">ANIA_09391</name>
</gene>
<proteinExistence type="predicted"/>
<dbReference type="InParanoid" id="Q5AQN9"/>
<dbReference type="OMA" id="EENPHGD"/>
<evidence type="ECO:0000313" key="2">
    <source>
        <dbReference type="Proteomes" id="UP000000560"/>
    </source>
</evidence>
<accession>Q5AQN9</accession>
<dbReference type="KEGG" id="ani:ANIA_09391"/>
<name>Q5AQN9_EMENI</name>
<protein>
    <submittedName>
        <fullName evidence="1">Uncharacterized protein</fullName>
    </submittedName>
</protein>
<dbReference type="Proteomes" id="UP000000560">
    <property type="component" value="Chromosome VIII"/>
</dbReference>
<dbReference type="VEuPathDB" id="FungiDB:AN9391"/>
<dbReference type="AlphaFoldDB" id="Q5AQN9"/>
<dbReference type="RefSeq" id="XP_682660.1">
    <property type="nucleotide sequence ID" value="XM_677568.2"/>
</dbReference>
<reference evidence="2" key="2">
    <citation type="journal article" date="2009" name="Fungal Genet. Biol.">
        <title>The 2008 update of the Aspergillus nidulans genome annotation: a community effort.</title>
        <authorList>
            <person name="Wortman J.R."/>
            <person name="Gilsenan J.M."/>
            <person name="Joardar V."/>
            <person name="Deegan J."/>
            <person name="Clutterbuck J."/>
            <person name="Andersen M.R."/>
            <person name="Archer D."/>
            <person name="Bencina M."/>
            <person name="Braus G."/>
            <person name="Coutinho P."/>
            <person name="von Dohren H."/>
            <person name="Doonan J."/>
            <person name="Driessen A.J."/>
            <person name="Durek P."/>
            <person name="Espeso E."/>
            <person name="Fekete E."/>
            <person name="Flipphi M."/>
            <person name="Estrada C.G."/>
            <person name="Geysens S."/>
            <person name="Goldman G."/>
            <person name="de Groot P.W."/>
            <person name="Hansen K."/>
            <person name="Harris S.D."/>
            <person name="Heinekamp T."/>
            <person name="Helmstaedt K."/>
            <person name="Henrissat B."/>
            <person name="Hofmann G."/>
            <person name="Homan T."/>
            <person name="Horio T."/>
            <person name="Horiuchi H."/>
            <person name="James S."/>
            <person name="Jones M."/>
            <person name="Karaffa L."/>
            <person name="Karanyi Z."/>
            <person name="Kato M."/>
            <person name="Keller N."/>
            <person name="Kelly D.E."/>
            <person name="Kiel J.A."/>
            <person name="Kim J.M."/>
            <person name="van der Klei I.J."/>
            <person name="Klis F.M."/>
            <person name="Kovalchuk A."/>
            <person name="Krasevec N."/>
            <person name="Kubicek C.P."/>
            <person name="Liu B."/>
            <person name="Maccabe A."/>
            <person name="Meyer V."/>
            <person name="Mirabito P."/>
            <person name="Miskei M."/>
            <person name="Mos M."/>
            <person name="Mullins J."/>
            <person name="Nelson D.R."/>
            <person name="Nielsen J."/>
            <person name="Oakley B.R."/>
            <person name="Osmani S.A."/>
            <person name="Pakula T."/>
            <person name="Paszewski A."/>
            <person name="Paulsen I."/>
            <person name="Pilsyk S."/>
            <person name="Pocsi I."/>
            <person name="Punt P.J."/>
            <person name="Ram A.F."/>
            <person name="Ren Q."/>
            <person name="Robellet X."/>
            <person name="Robson G."/>
            <person name="Seiboth B."/>
            <person name="van Solingen P."/>
            <person name="Specht T."/>
            <person name="Sun J."/>
            <person name="Taheri-Talesh N."/>
            <person name="Takeshita N."/>
            <person name="Ussery D."/>
            <person name="vanKuyk P.A."/>
            <person name="Visser H."/>
            <person name="van de Vondervoort P.J."/>
            <person name="de Vries R.P."/>
            <person name="Walton J."/>
            <person name="Xiang X."/>
            <person name="Xiong Y."/>
            <person name="Zeng A.P."/>
            <person name="Brandt B.W."/>
            <person name="Cornell M.J."/>
            <person name="van den Hondel C.A."/>
            <person name="Visser J."/>
            <person name="Oliver S.G."/>
            <person name="Turner G."/>
        </authorList>
    </citation>
    <scope>GENOME REANNOTATION</scope>
    <source>
        <strain evidence="2">FGSC A4 / ATCC 38163 / CBS 112.46 / NRRL 194 / M139</strain>
    </source>
</reference>
<dbReference type="GeneID" id="2867855"/>
<organism evidence="1 2">
    <name type="scientific">Emericella nidulans (strain FGSC A4 / ATCC 38163 / CBS 112.46 / NRRL 194 / M139)</name>
    <name type="common">Aspergillus nidulans</name>
    <dbReference type="NCBI Taxonomy" id="227321"/>
    <lineage>
        <taxon>Eukaryota</taxon>
        <taxon>Fungi</taxon>
        <taxon>Dikarya</taxon>
        <taxon>Ascomycota</taxon>
        <taxon>Pezizomycotina</taxon>
        <taxon>Eurotiomycetes</taxon>
        <taxon>Eurotiomycetidae</taxon>
        <taxon>Eurotiales</taxon>
        <taxon>Aspergillaceae</taxon>
        <taxon>Aspergillus</taxon>
        <taxon>Aspergillus subgen. Nidulantes</taxon>
    </lineage>
</organism>